<dbReference type="EMBL" id="CP012672">
    <property type="protein sequence ID" value="AUX32025.1"/>
    <property type="molecule type" value="Genomic_DNA"/>
</dbReference>
<gene>
    <name evidence="7" type="primary">hxsC</name>
    <name evidence="7" type="ORF">SOCE836_041610</name>
</gene>
<dbReference type="InterPro" id="IPR024032">
    <property type="entry name" value="rSAM_paired_HxsC"/>
</dbReference>
<keyword evidence="4" id="KW-0408">Iron</keyword>
<dbReference type="SFLD" id="SFLDG01103">
    <property type="entry name" value="Uncharacterised_Radical_SAM_Su"/>
    <property type="match status" value="1"/>
</dbReference>
<dbReference type="GO" id="GO:0003824">
    <property type="term" value="F:catalytic activity"/>
    <property type="evidence" value="ECO:0007669"/>
    <property type="project" value="InterPro"/>
</dbReference>
<evidence type="ECO:0000256" key="4">
    <source>
        <dbReference type="ARBA" id="ARBA00023004"/>
    </source>
</evidence>
<dbReference type="SFLD" id="SFLDG01067">
    <property type="entry name" value="SPASM/twitch_domain_containing"/>
    <property type="match status" value="1"/>
</dbReference>
<evidence type="ECO:0000259" key="6">
    <source>
        <dbReference type="PROSITE" id="PS51918"/>
    </source>
</evidence>
<evidence type="ECO:0000256" key="1">
    <source>
        <dbReference type="ARBA" id="ARBA00001966"/>
    </source>
</evidence>
<dbReference type="SUPFAM" id="SSF102114">
    <property type="entry name" value="Radical SAM enzymes"/>
    <property type="match status" value="1"/>
</dbReference>
<dbReference type="NCBIfam" id="TIGR03977">
    <property type="entry name" value="rSAM_pair_HxsC"/>
    <property type="match status" value="1"/>
</dbReference>
<dbReference type="Proteomes" id="UP000295497">
    <property type="component" value="Chromosome"/>
</dbReference>
<feature type="domain" description="Radical SAM core" evidence="6">
    <location>
        <begin position="113"/>
        <end position="338"/>
    </location>
</feature>
<dbReference type="SFLD" id="SFLDS00029">
    <property type="entry name" value="Radical_SAM"/>
    <property type="match status" value="1"/>
</dbReference>
<dbReference type="InterPro" id="IPR058240">
    <property type="entry name" value="rSAM_sf"/>
</dbReference>
<keyword evidence="5" id="KW-0411">Iron-sulfur</keyword>
<evidence type="ECO:0000256" key="2">
    <source>
        <dbReference type="ARBA" id="ARBA00022691"/>
    </source>
</evidence>
<dbReference type="PANTHER" id="PTHR11228">
    <property type="entry name" value="RADICAL SAM DOMAIN PROTEIN"/>
    <property type="match status" value="1"/>
</dbReference>
<accession>A0A4P2QPJ7</accession>
<dbReference type="GO" id="GO:0051536">
    <property type="term" value="F:iron-sulfur cluster binding"/>
    <property type="evidence" value="ECO:0007669"/>
    <property type="project" value="UniProtKB-KW"/>
</dbReference>
<dbReference type="Pfam" id="PF04055">
    <property type="entry name" value="Radical_SAM"/>
    <property type="match status" value="1"/>
</dbReference>
<organism evidence="7 8">
    <name type="scientific">Sorangium cellulosum</name>
    <name type="common">Polyangium cellulosum</name>
    <dbReference type="NCBI Taxonomy" id="56"/>
    <lineage>
        <taxon>Bacteria</taxon>
        <taxon>Pseudomonadati</taxon>
        <taxon>Myxococcota</taxon>
        <taxon>Polyangia</taxon>
        <taxon>Polyangiales</taxon>
        <taxon>Polyangiaceae</taxon>
        <taxon>Sorangium</taxon>
    </lineage>
</organism>
<dbReference type="InterPro" id="IPR013785">
    <property type="entry name" value="Aldolase_TIM"/>
</dbReference>
<sequence length="396" mass="44515">MRETSFCDGYELMLVKLSARGLRALSATSPRPFVARIWEDPTLPESERASNLLLLPGEAAALPQGFRGYLLRRAMQVSDRENVYLLGSEHHYLRTGDVVRIDPARGSVSALYRAASRSNTFLVTERCDNFCVMCSQPPKCHDDSWLVNDLEQAIPLISSEAAEIGITGGEPALLGERLVQLLVLLRRCLPRTSVHVLSNGRRFADSSFARRIGDVKHPDLMFGIPLYSDLPEEHDYVVQASGAFDETVRGILNLKRRRVRVELRFVIHRETVTRMPEFARFVARNLTFVDHVALMGLEPVGFAKANIEALWIDPVDYNGALGEAVMTLERAGMATSIYNHQLCTLDPRLHRFARKSISDWKNIYIEACEGCRRKEDCGGFFASATLRRSRGIVAYT</sequence>
<dbReference type="PANTHER" id="PTHR11228:SF7">
    <property type="entry name" value="PQQA PEPTIDE CYCLASE"/>
    <property type="match status" value="1"/>
</dbReference>
<keyword evidence="2" id="KW-0949">S-adenosyl-L-methionine</keyword>
<proteinExistence type="predicted"/>
<protein>
    <submittedName>
        <fullName evidence="7">His-Xaa-Ser system radical SAM maturase HxsC</fullName>
    </submittedName>
</protein>
<keyword evidence="3" id="KW-0479">Metal-binding</keyword>
<evidence type="ECO:0000256" key="5">
    <source>
        <dbReference type="ARBA" id="ARBA00023014"/>
    </source>
</evidence>
<dbReference type="InterPro" id="IPR050377">
    <property type="entry name" value="Radical_SAM_PqqE_MftC-like"/>
</dbReference>
<evidence type="ECO:0000313" key="7">
    <source>
        <dbReference type="EMBL" id="AUX32025.1"/>
    </source>
</evidence>
<dbReference type="PROSITE" id="PS51918">
    <property type="entry name" value="RADICAL_SAM"/>
    <property type="match status" value="1"/>
</dbReference>
<dbReference type="CDD" id="cd01335">
    <property type="entry name" value="Radical_SAM"/>
    <property type="match status" value="1"/>
</dbReference>
<evidence type="ECO:0000313" key="8">
    <source>
        <dbReference type="Proteomes" id="UP000295497"/>
    </source>
</evidence>
<dbReference type="GO" id="GO:0046872">
    <property type="term" value="F:metal ion binding"/>
    <property type="evidence" value="ECO:0007669"/>
    <property type="project" value="UniProtKB-KW"/>
</dbReference>
<dbReference type="InterPro" id="IPR007197">
    <property type="entry name" value="rSAM"/>
</dbReference>
<name>A0A4P2QPJ7_SORCE</name>
<dbReference type="AlphaFoldDB" id="A0A4P2QPJ7"/>
<dbReference type="Gene3D" id="3.20.20.70">
    <property type="entry name" value="Aldolase class I"/>
    <property type="match status" value="1"/>
</dbReference>
<reference evidence="7 8" key="1">
    <citation type="submission" date="2015-09" db="EMBL/GenBank/DDBJ databases">
        <title>Sorangium comparison.</title>
        <authorList>
            <person name="Zaburannyi N."/>
            <person name="Bunk B."/>
            <person name="Overmann J."/>
            <person name="Mueller R."/>
        </authorList>
    </citation>
    <scope>NUCLEOTIDE SEQUENCE [LARGE SCALE GENOMIC DNA]</scope>
    <source>
        <strain evidence="7 8">So ce836</strain>
    </source>
</reference>
<evidence type="ECO:0000256" key="3">
    <source>
        <dbReference type="ARBA" id="ARBA00022723"/>
    </source>
</evidence>
<comment type="cofactor">
    <cofactor evidence="1">
        <name>[4Fe-4S] cluster</name>
        <dbReference type="ChEBI" id="CHEBI:49883"/>
    </cofactor>
</comment>